<keyword evidence="4 9" id="KW-0547">Nucleotide-binding</keyword>
<name>A0A919S069_9CLOT</name>
<keyword evidence="6" id="KW-0061">Asparagine biosynthesis</keyword>
<comment type="pathway">
    <text evidence="1">Amino-acid biosynthesis; L-asparagine biosynthesis; L-asparagine from L-aspartate (L-Gln route): step 1/1.</text>
</comment>
<dbReference type="PROSITE" id="PS51278">
    <property type="entry name" value="GATASE_TYPE_2"/>
    <property type="match status" value="1"/>
</dbReference>
<reference evidence="11" key="1">
    <citation type="submission" date="2021-03" db="EMBL/GenBank/DDBJ databases">
        <title>Taxonomic study of Clostridium polyendosporum from meadow-gley soil under rice.</title>
        <authorList>
            <person name="Kobayashi H."/>
            <person name="Tanizawa Y."/>
            <person name="Yagura M."/>
        </authorList>
    </citation>
    <scope>NUCLEOTIDE SEQUENCE</scope>
    <source>
        <strain evidence="11">JCM 30710</strain>
    </source>
</reference>
<dbReference type="Pfam" id="PF13537">
    <property type="entry name" value="GATase_7"/>
    <property type="match status" value="1"/>
</dbReference>
<dbReference type="SUPFAM" id="SSF52402">
    <property type="entry name" value="Adenine nucleotide alpha hydrolases-like"/>
    <property type="match status" value="1"/>
</dbReference>
<evidence type="ECO:0000256" key="1">
    <source>
        <dbReference type="ARBA" id="ARBA00005187"/>
    </source>
</evidence>
<gene>
    <name evidence="11" type="ORF">CPJCM30710_14010</name>
</gene>
<dbReference type="Gene3D" id="3.60.20.10">
    <property type="entry name" value="Glutamine Phosphoribosylpyrophosphate, subunit 1, domain 1"/>
    <property type="match status" value="1"/>
</dbReference>
<accession>A0A919S069</accession>
<dbReference type="GO" id="GO:0005524">
    <property type="term" value="F:ATP binding"/>
    <property type="evidence" value="ECO:0007669"/>
    <property type="project" value="UniProtKB-KW"/>
</dbReference>
<dbReference type="InterPro" id="IPR051786">
    <property type="entry name" value="ASN_synthetase/amidase"/>
</dbReference>
<feature type="binding site" evidence="9">
    <location>
        <position position="100"/>
    </location>
    <ligand>
        <name>L-glutamine</name>
        <dbReference type="ChEBI" id="CHEBI:58359"/>
    </ligand>
</feature>
<keyword evidence="6" id="KW-0028">Amino-acid biosynthesis</keyword>
<sequence>MSAVCGIIHMDGKPVSLENGKAMIDKLDIYKLDSKDICFRNQVFFGCGIQYITIESEKEKLPLFDESTGLTITADAIIDNRTELFALLDISEEPNKCITDSELILLAYKKWGQDCPKFLLGDFAFAIWDEKKKKLFCARDHVGKRTFYYYYSNNIFAFCTVIKPLFVVYDKDVNLNERWVTDFLALQGVLHESECSETIYKDIYQLPPAYTITLDSEGIKKNQYWNPLKEVQPLRLNSDEEYDEAFKKVFFEAVHCRLRSSNEVGIMLSGGLDSGSVACIAANKLSQEGKKLKAFSSIPMLKYKDNLSKCYTADESDFIEAISNSVDNIDVTYCRSEGKHSLTNIESFINILEQPYKTIENLFWYNEIIETASKNGCKVLLDGQYGNCTISYGDFFIHALTLYREGRILTLLKEIRSYSKLKNIHPYIVSKAVTKMILPYKFRKAVSNKLNKNYDRFSKVPVNSQLAKKWNVEKRFDEENLNQRTQRYYDLYETHKQIVNPVAFSHIGTMETKLSLANGIVKRDPTRDKRVIEFCLSLPTEQFVRNGHERYLIRRSMEGILPDKVRLNRSTRGLQSADWIQRLIPEWEHIYDKLEACLSDSNINAYIDVDKLKKELSSIRDIPDEKKWYSIRMIIISFIFSYFLKDFYKYT</sequence>
<organism evidence="11 12">
    <name type="scientific">Clostridium polyendosporum</name>
    <dbReference type="NCBI Taxonomy" id="69208"/>
    <lineage>
        <taxon>Bacteria</taxon>
        <taxon>Bacillati</taxon>
        <taxon>Bacillota</taxon>
        <taxon>Clostridia</taxon>
        <taxon>Eubacteriales</taxon>
        <taxon>Clostridiaceae</taxon>
        <taxon>Clostridium</taxon>
    </lineage>
</organism>
<dbReference type="PIRSF" id="PIRSF001589">
    <property type="entry name" value="Asn_synthetase_glu-h"/>
    <property type="match status" value="1"/>
</dbReference>
<protein>
    <recommendedName>
        <fullName evidence="3">asparagine synthase (glutamine-hydrolyzing)</fullName>
        <ecNumber evidence="3">6.3.5.4</ecNumber>
    </recommendedName>
</protein>
<evidence type="ECO:0000313" key="12">
    <source>
        <dbReference type="Proteomes" id="UP000679179"/>
    </source>
</evidence>
<comment type="similarity">
    <text evidence="2">Belongs to the asparagine synthetase family.</text>
</comment>
<dbReference type="EMBL" id="BOPZ01000009">
    <property type="protein sequence ID" value="GIM28735.1"/>
    <property type="molecule type" value="Genomic_DNA"/>
</dbReference>
<dbReference type="AlphaFoldDB" id="A0A919S069"/>
<dbReference type="InterPro" id="IPR006426">
    <property type="entry name" value="Asn_synth_AEB"/>
</dbReference>
<dbReference type="GO" id="GO:0006529">
    <property type="term" value="P:asparagine biosynthetic process"/>
    <property type="evidence" value="ECO:0007669"/>
    <property type="project" value="UniProtKB-KW"/>
</dbReference>
<dbReference type="InterPro" id="IPR033738">
    <property type="entry name" value="AsnB_N"/>
</dbReference>
<dbReference type="InterPro" id="IPR017932">
    <property type="entry name" value="GATase_2_dom"/>
</dbReference>
<proteinExistence type="inferred from homology"/>
<evidence type="ECO:0000256" key="5">
    <source>
        <dbReference type="ARBA" id="ARBA00022840"/>
    </source>
</evidence>
<comment type="caution">
    <text evidence="11">The sequence shown here is derived from an EMBL/GenBank/DDBJ whole genome shotgun (WGS) entry which is preliminary data.</text>
</comment>
<keyword evidence="7" id="KW-0315">Glutamine amidotransferase</keyword>
<comment type="catalytic activity">
    <reaction evidence="8">
        <text>L-aspartate + L-glutamine + ATP + H2O = L-asparagine + L-glutamate + AMP + diphosphate + H(+)</text>
        <dbReference type="Rhea" id="RHEA:12228"/>
        <dbReference type="ChEBI" id="CHEBI:15377"/>
        <dbReference type="ChEBI" id="CHEBI:15378"/>
        <dbReference type="ChEBI" id="CHEBI:29985"/>
        <dbReference type="ChEBI" id="CHEBI:29991"/>
        <dbReference type="ChEBI" id="CHEBI:30616"/>
        <dbReference type="ChEBI" id="CHEBI:33019"/>
        <dbReference type="ChEBI" id="CHEBI:58048"/>
        <dbReference type="ChEBI" id="CHEBI:58359"/>
        <dbReference type="ChEBI" id="CHEBI:456215"/>
        <dbReference type="EC" id="6.3.5.4"/>
    </reaction>
</comment>
<evidence type="ECO:0000256" key="8">
    <source>
        <dbReference type="ARBA" id="ARBA00048741"/>
    </source>
</evidence>
<dbReference type="InterPro" id="IPR001962">
    <property type="entry name" value="Asn_synthase"/>
</dbReference>
<dbReference type="GO" id="GO:0004066">
    <property type="term" value="F:asparagine synthase (glutamine-hydrolyzing) activity"/>
    <property type="evidence" value="ECO:0007669"/>
    <property type="project" value="UniProtKB-EC"/>
</dbReference>
<evidence type="ECO:0000256" key="9">
    <source>
        <dbReference type="PIRSR" id="PIRSR001589-2"/>
    </source>
</evidence>
<dbReference type="PANTHER" id="PTHR43284">
    <property type="entry name" value="ASPARAGINE SYNTHETASE (GLUTAMINE-HYDROLYZING)"/>
    <property type="match status" value="1"/>
</dbReference>
<evidence type="ECO:0000259" key="10">
    <source>
        <dbReference type="PROSITE" id="PS51278"/>
    </source>
</evidence>
<keyword evidence="5 9" id="KW-0067">ATP-binding</keyword>
<evidence type="ECO:0000313" key="11">
    <source>
        <dbReference type="EMBL" id="GIM28735.1"/>
    </source>
</evidence>
<evidence type="ECO:0000256" key="7">
    <source>
        <dbReference type="ARBA" id="ARBA00022962"/>
    </source>
</evidence>
<evidence type="ECO:0000256" key="4">
    <source>
        <dbReference type="ARBA" id="ARBA00022741"/>
    </source>
</evidence>
<dbReference type="SUPFAM" id="SSF56235">
    <property type="entry name" value="N-terminal nucleophile aminohydrolases (Ntn hydrolases)"/>
    <property type="match status" value="1"/>
</dbReference>
<dbReference type="InterPro" id="IPR029055">
    <property type="entry name" value="Ntn_hydrolases_N"/>
</dbReference>
<keyword evidence="12" id="KW-1185">Reference proteome</keyword>
<evidence type="ECO:0000256" key="3">
    <source>
        <dbReference type="ARBA" id="ARBA00012737"/>
    </source>
</evidence>
<dbReference type="InterPro" id="IPR014729">
    <property type="entry name" value="Rossmann-like_a/b/a_fold"/>
</dbReference>
<dbReference type="Gene3D" id="3.40.50.620">
    <property type="entry name" value="HUPs"/>
    <property type="match status" value="1"/>
</dbReference>
<dbReference type="Proteomes" id="UP000679179">
    <property type="component" value="Unassembled WGS sequence"/>
</dbReference>
<dbReference type="RefSeq" id="WP_212903460.1">
    <property type="nucleotide sequence ID" value="NZ_BOPZ01000009.1"/>
</dbReference>
<dbReference type="PANTHER" id="PTHR43284:SF1">
    <property type="entry name" value="ASPARAGINE SYNTHETASE"/>
    <property type="match status" value="1"/>
</dbReference>
<dbReference type="CDD" id="cd00712">
    <property type="entry name" value="AsnB"/>
    <property type="match status" value="1"/>
</dbReference>
<evidence type="ECO:0000256" key="2">
    <source>
        <dbReference type="ARBA" id="ARBA00005752"/>
    </source>
</evidence>
<feature type="domain" description="Glutamine amidotransferase type-2" evidence="10">
    <location>
        <begin position="5"/>
        <end position="217"/>
    </location>
</feature>
<dbReference type="EC" id="6.3.5.4" evidence="3"/>
<evidence type="ECO:0000256" key="6">
    <source>
        <dbReference type="ARBA" id="ARBA00022888"/>
    </source>
</evidence>
<dbReference type="Pfam" id="PF00733">
    <property type="entry name" value="Asn_synthase"/>
    <property type="match status" value="1"/>
</dbReference>